<reference evidence="2 3" key="1">
    <citation type="submission" date="2016-09" db="EMBL/GenBank/DDBJ databases">
        <title>Extensive genetic diversity and differential bi-allelic expression allows diatom success in the polar Southern Ocean.</title>
        <authorList>
            <consortium name="DOE Joint Genome Institute"/>
            <person name="Mock T."/>
            <person name="Otillar R.P."/>
            <person name="Strauss J."/>
            <person name="Dupont C."/>
            <person name="Frickenhaus S."/>
            <person name="Maumus F."/>
            <person name="Mcmullan M."/>
            <person name="Sanges R."/>
            <person name="Schmutz J."/>
            <person name="Toseland A."/>
            <person name="Valas R."/>
            <person name="Veluchamy A."/>
            <person name="Ward B.J."/>
            <person name="Allen A."/>
            <person name="Barry K."/>
            <person name="Falciatore A."/>
            <person name="Ferrante M."/>
            <person name="Fortunato A.E."/>
            <person name="Gloeckner G."/>
            <person name="Gruber A."/>
            <person name="Hipkin R."/>
            <person name="Janech M."/>
            <person name="Kroth P."/>
            <person name="Leese F."/>
            <person name="Lindquist E."/>
            <person name="Lyon B.R."/>
            <person name="Martin J."/>
            <person name="Mayer C."/>
            <person name="Parker M."/>
            <person name="Quesneville H."/>
            <person name="Raymond J."/>
            <person name="Uhlig C."/>
            <person name="Valentin K.U."/>
            <person name="Worden A.Z."/>
            <person name="Armbrust E.V."/>
            <person name="Bowler C."/>
            <person name="Green B."/>
            <person name="Moulton V."/>
            <person name="Van Oosterhout C."/>
            <person name="Grigoriev I."/>
        </authorList>
    </citation>
    <scope>NUCLEOTIDE SEQUENCE [LARGE SCALE GENOMIC DNA]</scope>
    <source>
        <strain evidence="2 3">CCMP1102</strain>
    </source>
</reference>
<feature type="compositionally biased region" description="Basic residues" evidence="1">
    <location>
        <begin position="63"/>
        <end position="77"/>
    </location>
</feature>
<keyword evidence="3" id="KW-1185">Reference proteome</keyword>
<feature type="region of interest" description="Disordered" evidence="1">
    <location>
        <begin position="55"/>
        <end position="88"/>
    </location>
</feature>
<dbReference type="KEGG" id="fcy:FRACYDRAFT_254655"/>
<accession>A0A1E7EKL1</accession>
<evidence type="ECO:0000313" key="2">
    <source>
        <dbReference type="EMBL" id="OEU06426.1"/>
    </source>
</evidence>
<sequence>MAPLLSQHSKPFKHRKCMAVLVELPKYSIDPLTAYDDDDVDQESGDENVVVTSNPIMSVQGAGKKRPMGRNKKAKRKAKDDSLSANTTSKIDTGRMLAALERKNDLKMLII</sequence>
<protein>
    <submittedName>
        <fullName evidence="2">Uncharacterized protein</fullName>
    </submittedName>
</protein>
<dbReference type="EMBL" id="KV784409">
    <property type="protein sequence ID" value="OEU06426.1"/>
    <property type="molecule type" value="Genomic_DNA"/>
</dbReference>
<proteinExistence type="predicted"/>
<organism evidence="2 3">
    <name type="scientific">Fragilariopsis cylindrus CCMP1102</name>
    <dbReference type="NCBI Taxonomy" id="635003"/>
    <lineage>
        <taxon>Eukaryota</taxon>
        <taxon>Sar</taxon>
        <taxon>Stramenopiles</taxon>
        <taxon>Ochrophyta</taxon>
        <taxon>Bacillariophyta</taxon>
        <taxon>Bacillariophyceae</taxon>
        <taxon>Bacillariophycidae</taxon>
        <taxon>Bacillariales</taxon>
        <taxon>Bacillariaceae</taxon>
        <taxon>Fragilariopsis</taxon>
    </lineage>
</organism>
<dbReference type="Proteomes" id="UP000095751">
    <property type="component" value="Unassembled WGS sequence"/>
</dbReference>
<dbReference type="InParanoid" id="A0A1E7EKL1"/>
<dbReference type="AlphaFoldDB" id="A0A1E7EKL1"/>
<evidence type="ECO:0000256" key="1">
    <source>
        <dbReference type="SAM" id="MobiDB-lite"/>
    </source>
</evidence>
<evidence type="ECO:0000313" key="3">
    <source>
        <dbReference type="Proteomes" id="UP000095751"/>
    </source>
</evidence>
<gene>
    <name evidence="2" type="ORF">FRACYDRAFT_254655</name>
</gene>
<name>A0A1E7EKL1_9STRA</name>